<dbReference type="HOGENOM" id="CLU_3179372_0_0_11"/>
<accession>U1SJ74</accession>
<organism evidence="1 2">
    <name type="scientific">Alloscardovia omnicolens F0580</name>
    <dbReference type="NCBI Taxonomy" id="1321816"/>
    <lineage>
        <taxon>Bacteria</taxon>
        <taxon>Bacillati</taxon>
        <taxon>Actinomycetota</taxon>
        <taxon>Actinomycetes</taxon>
        <taxon>Bifidobacteriales</taxon>
        <taxon>Bifidobacteriaceae</taxon>
        <taxon>Alloscardovia</taxon>
    </lineage>
</organism>
<evidence type="ECO:0000313" key="2">
    <source>
        <dbReference type="Proteomes" id="UP000016519"/>
    </source>
</evidence>
<gene>
    <name evidence="1" type="ORF">HMPREF9244_00065</name>
</gene>
<dbReference type="STRING" id="419015.HMPREF3214_00542"/>
<dbReference type="EMBL" id="AWSI01000005">
    <property type="protein sequence ID" value="ERH31998.1"/>
    <property type="molecule type" value="Genomic_DNA"/>
</dbReference>
<evidence type="ECO:0000313" key="1">
    <source>
        <dbReference type="EMBL" id="ERH31998.1"/>
    </source>
</evidence>
<protein>
    <submittedName>
        <fullName evidence="1">Uncharacterized protein</fullName>
    </submittedName>
</protein>
<dbReference type="Proteomes" id="UP000016519">
    <property type="component" value="Unassembled WGS sequence"/>
</dbReference>
<dbReference type="AlphaFoldDB" id="U1SJ74"/>
<reference evidence="1 2" key="1">
    <citation type="submission" date="2013-08" db="EMBL/GenBank/DDBJ databases">
        <authorList>
            <person name="Weinstock G."/>
            <person name="Sodergren E."/>
            <person name="Wylie T."/>
            <person name="Fulton L."/>
            <person name="Fulton R."/>
            <person name="Fronick C."/>
            <person name="O'Laughlin M."/>
            <person name="Godfrey J."/>
            <person name="Miner T."/>
            <person name="Herter B."/>
            <person name="Appelbaum E."/>
            <person name="Cordes M."/>
            <person name="Lek S."/>
            <person name="Wollam A."/>
            <person name="Pepin K.H."/>
            <person name="Palsikar V.B."/>
            <person name="Mitreva M."/>
            <person name="Wilson R.K."/>
        </authorList>
    </citation>
    <scope>NUCLEOTIDE SEQUENCE [LARGE SCALE GENOMIC DNA]</scope>
    <source>
        <strain evidence="1 2">F0580</strain>
    </source>
</reference>
<keyword evidence="2" id="KW-1185">Reference proteome</keyword>
<comment type="caution">
    <text evidence="1">The sequence shown here is derived from an EMBL/GenBank/DDBJ whole genome shotgun (WGS) entry which is preliminary data.</text>
</comment>
<name>U1SJ74_9BIFI</name>
<sequence>MMCVYELNIRCTEGILQDFLLFPIISHYASARYSLSSSEFGHVQLS</sequence>
<proteinExistence type="predicted"/>